<keyword evidence="1" id="KW-0472">Membrane</keyword>
<keyword evidence="1" id="KW-1133">Transmembrane helix</keyword>
<keyword evidence="1" id="KW-0812">Transmembrane</keyword>
<gene>
    <name evidence="2" type="ORF">ACFPIJ_00360</name>
</gene>
<organism evidence="2 3">
    <name type="scientific">Dactylosporangium cerinum</name>
    <dbReference type="NCBI Taxonomy" id="1434730"/>
    <lineage>
        <taxon>Bacteria</taxon>
        <taxon>Bacillati</taxon>
        <taxon>Actinomycetota</taxon>
        <taxon>Actinomycetes</taxon>
        <taxon>Micromonosporales</taxon>
        <taxon>Micromonosporaceae</taxon>
        <taxon>Dactylosporangium</taxon>
    </lineage>
</organism>
<feature type="transmembrane region" description="Helical" evidence="1">
    <location>
        <begin position="41"/>
        <end position="63"/>
    </location>
</feature>
<accession>A0ABV9VKP3</accession>
<dbReference type="Proteomes" id="UP001595912">
    <property type="component" value="Unassembled WGS sequence"/>
</dbReference>
<evidence type="ECO:0000313" key="3">
    <source>
        <dbReference type="Proteomes" id="UP001595912"/>
    </source>
</evidence>
<sequence>MHPSIAVDAHRVRARLRAAGLDTMTGLRATGSHAGRLNGVLGWWAVTSFGLLSLLLAVLATLWPSSVRAFGAAAVGTWLLFVAFGRFGGGQLLLARYGGSHILQSGAALLAVAGVIVIQQPAYESAVAVAMTSLAFGVAAAADAGVAAQFPSLARGCLWVRAVCSLIAAMAVAVAPATGLVVAAAGVGFGEIILAVRLLPEVDRLAGMLEPSAAWTAEAEDRGFMLPLPGADRR</sequence>
<feature type="transmembrane region" description="Helical" evidence="1">
    <location>
        <begin position="125"/>
        <end position="146"/>
    </location>
</feature>
<reference evidence="3" key="1">
    <citation type="journal article" date="2019" name="Int. J. Syst. Evol. Microbiol.">
        <title>The Global Catalogue of Microorganisms (GCM) 10K type strain sequencing project: providing services to taxonomists for standard genome sequencing and annotation.</title>
        <authorList>
            <consortium name="The Broad Institute Genomics Platform"/>
            <consortium name="The Broad Institute Genome Sequencing Center for Infectious Disease"/>
            <person name="Wu L."/>
            <person name="Ma J."/>
        </authorList>
    </citation>
    <scope>NUCLEOTIDE SEQUENCE [LARGE SCALE GENOMIC DNA]</scope>
    <source>
        <strain evidence="3">CGMCC 4.7152</strain>
    </source>
</reference>
<evidence type="ECO:0008006" key="4">
    <source>
        <dbReference type="Google" id="ProtNLM"/>
    </source>
</evidence>
<feature type="transmembrane region" description="Helical" evidence="1">
    <location>
        <begin position="101"/>
        <end position="119"/>
    </location>
</feature>
<keyword evidence="3" id="KW-1185">Reference proteome</keyword>
<evidence type="ECO:0000313" key="2">
    <source>
        <dbReference type="EMBL" id="MFC4996279.1"/>
    </source>
</evidence>
<proteinExistence type="predicted"/>
<evidence type="ECO:0000256" key="1">
    <source>
        <dbReference type="SAM" id="Phobius"/>
    </source>
</evidence>
<dbReference type="EMBL" id="JBHSIU010000001">
    <property type="protein sequence ID" value="MFC4996279.1"/>
    <property type="molecule type" value="Genomic_DNA"/>
</dbReference>
<feature type="transmembrane region" description="Helical" evidence="1">
    <location>
        <begin position="69"/>
        <end position="89"/>
    </location>
</feature>
<name>A0ABV9VKP3_9ACTN</name>
<protein>
    <recommendedName>
        <fullName evidence="4">Integral membrane protein</fullName>
    </recommendedName>
</protein>
<comment type="caution">
    <text evidence="2">The sequence shown here is derived from an EMBL/GenBank/DDBJ whole genome shotgun (WGS) entry which is preliminary data.</text>
</comment>
<dbReference type="RefSeq" id="WP_380112473.1">
    <property type="nucleotide sequence ID" value="NZ_JBHSIU010000001.1"/>
</dbReference>